<evidence type="ECO:0000313" key="1">
    <source>
        <dbReference type="EMBL" id="CAE7484830.1"/>
    </source>
</evidence>
<name>A0A812SPU9_SYMPI</name>
<accession>A0A812SPU9</accession>
<gene>
    <name evidence="1" type="primary">Klp61F</name>
    <name evidence="1" type="ORF">SPIL2461_LOCUS12421</name>
</gene>
<reference evidence="1" key="1">
    <citation type="submission" date="2021-02" db="EMBL/GenBank/DDBJ databases">
        <authorList>
            <person name="Dougan E. K."/>
            <person name="Rhodes N."/>
            <person name="Thang M."/>
            <person name="Chan C."/>
        </authorList>
    </citation>
    <scope>NUCLEOTIDE SEQUENCE</scope>
</reference>
<dbReference type="EMBL" id="CAJNIZ010025528">
    <property type="protein sequence ID" value="CAE7484830.1"/>
    <property type="molecule type" value="Genomic_DNA"/>
</dbReference>
<sequence length="509" mass="57995">ADVQVPHLEVLEVNKLLDVSGFTKLLASNTEATRPIFLRKHLLDVHKVAVDVLSATVEKDAKRLVSLVGCPGTGKTWCGWLVAHALQKAGKCTLHVTIRGNEVIAVPEFKKKKSYEIADWNYFMLKQVLTENQCDVCIIDVGNKTPAESNYIFQGVRTILESSAEPKPFPEVKFMGLVSGHGEETIVGKDGLDECTQRLVLWSWSEQEFNAYYEAHKKDGKAEPLHEKAYGTCGGSVRYWFKTERDQAKMDRDVEPLSPQDMQRFLTPDHRPTSNANHHEHSRLLAFFRKPKLPEDDFKRGVVSAYIVPRSEYVIRSIRAHKKGSFSQLKSMYEVLLPLNPGAAGTPFEILVHYFWEERINEKGNTTLQMTDQHGEVQTTISVNSAELRPVAECDPVESWDDKDAVDANLLGYFTPNNKNNYPRLDSILRYKIADQTKVLAFQVSIGKEHTQGDKPNNALLQEKGEKTKLALWDHRDKGRKCVWKSHASEDWELVYVRCREFDDKMRHS</sequence>
<comment type="caution">
    <text evidence="1">The sequence shown here is derived from an EMBL/GenBank/DDBJ whole genome shotgun (WGS) entry which is preliminary data.</text>
</comment>
<feature type="non-terminal residue" evidence="1">
    <location>
        <position position="1"/>
    </location>
</feature>
<dbReference type="SUPFAM" id="SSF52540">
    <property type="entry name" value="P-loop containing nucleoside triphosphate hydrolases"/>
    <property type="match status" value="1"/>
</dbReference>
<proteinExistence type="predicted"/>
<keyword evidence="2" id="KW-1185">Reference proteome</keyword>
<organism evidence="1 2">
    <name type="scientific">Symbiodinium pilosum</name>
    <name type="common">Dinoflagellate</name>
    <dbReference type="NCBI Taxonomy" id="2952"/>
    <lineage>
        <taxon>Eukaryota</taxon>
        <taxon>Sar</taxon>
        <taxon>Alveolata</taxon>
        <taxon>Dinophyceae</taxon>
        <taxon>Suessiales</taxon>
        <taxon>Symbiodiniaceae</taxon>
        <taxon>Symbiodinium</taxon>
    </lineage>
</organism>
<evidence type="ECO:0000313" key="2">
    <source>
        <dbReference type="Proteomes" id="UP000649617"/>
    </source>
</evidence>
<protein>
    <submittedName>
        <fullName evidence="1">Klp61F protein</fullName>
    </submittedName>
</protein>
<dbReference type="InterPro" id="IPR027417">
    <property type="entry name" value="P-loop_NTPase"/>
</dbReference>
<dbReference type="Proteomes" id="UP000649617">
    <property type="component" value="Unassembled WGS sequence"/>
</dbReference>
<dbReference type="OrthoDB" id="411407at2759"/>
<dbReference type="AlphaFoldDB" id="A0A812SPU9"/>